<name>A0A5P6VW50_PSEXY</name>
<keyword evidence="1" id="KW-0614">Plasmid</keyword>
<evidence type="ECO:0000313" key="2">
    <source>
        <dbReference type="Proteomes" id="UP000327030"/>
    </source>
</evidence>
<dbReference type="EMBL" id="CP043029">
    <property type="protein sequence ID" value="QFJ56324.1"/>
    <property type="molecule type" value="Genomic_DNA"/>
</dbReference>
<reference evidence="2" key="1">
    <citation type="submission" date="2019-08" db="EMBL/GenBank/DDBJ databases">
        <title>Complete Genome Sequence of the Polysaccharide-Degrading Rumen Bacterium Pseudobutyrivibrio xylanivorans MA3014.</title>
        <authorList>
            <person name="Palevich N."/>
            <person name="Maclean P.H."/>
            <person name="Kelly W.J."/>
            <person name="Leahy S.C."/>
            <person name="Rakonjac J."/>
            <person name="Attwood G.T."/>
        </authorList>
    </citation>
    <scope>NUCLEOTIDE SEQUENCE [LARGE SCALE GENOMIC DNA]</scope>
    <source>
        <strain evidence="2">MA3014</strain>
        <plasmid evidence="2">pnp95</plasmid>
    </source>
</reference>
<proteinExistence type="predicted"/>
<dbReference type="KEGG" id="pxv:FXF36_15515"/>
<protein>
    <recommendedName>
        <fullName evidence="3">Transposase</fullName>
    </recommendedName>
</protein>
<organism evidence="1 2">
    <name type="scientific">Pseudobutyrivibrio xylanivorans</name>
    <dbReference type="NCBI Taxonomy" id="185007"/>
    <lineage>
        <taxon>Bacteria</taxon>
        <taxon>Bacillati</taxon>
        <taxon>Bacillota</taxon>
        <taxon>Clostridia</taxon>
        <taxon>Lachnospirales</taxon>
        <taxon>Lachnospiraceae</taxon>
        <taxon>Pseudobutyrivibrio</taxon>
    </lineage>
</organism>
<evidence type="ECO:0008006" key="3">
    <source>
        <dbReference type="Google" id="ProtNLM"/>
    </source>
</evidence>
<sequence length="127" mass="13937">MGKSDVMSCNIMDNPAYFADTINNGLFRGLEVVKPENLQELDSKENAVFEAAFKKVVAVNQFAKGDIPINEDKENTDMCYALQSMKDDARNEGKIETLAALVKDGLLDISEAAKRAGISVEDMKAML</sequence>
<gene>
    <name evidence="1" type="ORF">FXF36_15515</name>
</gene>
<dbReference type="AlphaFoldDB" id="A0A5P6VW50"/>
<geneLocation type="plasmid" evidence="2">
    <name>pnp95</name>
</geneLocation>
<dbReference type="Proteomes" id="UP000327030">
    <property type="component" value="Plasmid pNP95"/>
</dbReference>
<dbReference type="RefSeq" id="WP_151625930.1">
    <property type="nucleotide sequence ID" value="NZ_CP043029.1"/>
</dbReference>
<dbReference type="OrthoDB" id="2027750at2"/>
<evidence type="ECO:0000313" key="1">
    <source>
        <dbReference type="EMBL" id="QFJ56324.1"/>
    </source>
</evidence>
<accession>A0A5P6VW50</accession>